<reference evidence="1" key="1">
    <citation type="submission" date="2022-04" db="EMBL/GenBank/DDBJ databases">
        <title>Genome of the entomopathogenic fungus Entomophthora muscae.</title>
        <authorList>
            <person name="Elya C."/>
            <person name="Lovett B.R."/>
            <person name="Lee E."/>
            <person name="Macias A.M."/>
            <person name="Hajek A.E."/>
            <person name="De Bivort B.L."/>
            <person name="Kasson M.T."/>
            <person name="De Fine Licht H.H."/>
            <person name="Stajich J.E."/>
        </authorList>
    </citation>
    <scope>NUCLEOTIDE SEQUENCE</scope>
    <source>
        <strain evidence="1">Berkeley</strain>
    </source>
</reference>
<dbReference type="Proteomes" id="UP001165960">
    <property type="component" value="Unassembled WGS sequence"/>
</dbReference>
<sequence length="784" mass="88993">MRVIIKGGVWKNTEDEILKAAVMKYGKNQWARISSLLVRKTPKQCKARWYEWLDPSIKKTEWSKEEDEKLLHLAKLMPTQWRTIAPIVGRTPSQCLERYQKLLDEAESSVAGLDLTTASNEAAPSADDIRRLRPGEIDPDPESKPARPDPVDMDEDEKEMLSEARARLANTQGKKAKRKAREKQLEEARRIAAIQKRRELKAAGIEVHEKKTKKGMDYNADIPFERKPYAGAYDTREEVNKEFLDPNFAKLQLQNVEPKKRHEVQEEQQKEYNKRQKILKEKQKEGLAPSAHLEQLAKQQFTANRRKLVLPAPQIGESELEEIVKMGMDSDSALALVQDEGSSITQGLLSEYRQTPSFNSQLRTPRTQTTVDTVLQEAQNQLAMTNAQTPLLGGDNDGLDRMDTGTGFDGATPRKAITSTPHPMVSTPSSTPGFKQPASVRRDNFGINSSVASTPLHEEKLTMSLLKQKLAVGLANLPAPKNDFVLVIPEEEEEEEEDLEEAVLNEEDAAERDRRIQEQIEEEERTLLRQRSQVLKMGLPRPVEFDSAAYLEAAVENSVYSKADQPALFWADKLIQEELIRLLQYETEVYPPPADLVAALRSKRKSNAKFDLSSYHELDEDVLAEARDLIEEETQRRNLSTKDIEALVEPMISSNLVSLRSSKAVFEENKTNVLKLAAKAKKREKKLGILLGGYMARAKAHAKSIRDSYDQLDEVRIEHESIFSLHQQEHASGQIRLEKLTREVEALKKKEQEGQSKYAELSQVKYDLMQKLYPSQSNSTTNSH</sequence>
<organism evidence="1 2">
    <name type="scientific">Entomophthora muscae</name>
    <dbReference type="NCBI Taxonomy" id="34485"/>
    <lineage>
        <taxon>Eukaryota</taxon>
        <taxon>Fungi</taxon>
        <taxon>Fungi incertae sedis</taxon>
        <taxon>Zoopagomycota</taxon>
        <taxon>Entomophthoromycotina</taxon>
        <taxon>Entomophthoromycetes</taxon>
        <taxon>Entomophthorales</taxon>
        <taxon>Entomophthoraceae</taxon>
        <taxon>Entomophthora</taxon>
    </lineage>
</organism>
<protein>
    <submittedName>
        <fullName evidence="1">Pre-mRNA-splicing factor cef1</fullName>
    </submittedName>
</protein>
<keyword evidence="2" id="KW-1185">Reference proteome</keyword>
<name>A0ACC2RZK6_9FUNG</name>
<proteinExistence type="predicted"/>
<dbReference type="EMBL" id="QTSX02006398">
    <property type="protein sequence ID" value="KAJ9055489.1"/>
    <property type="molecule type" value="Genomic_DNA"/>
</dbReference>
<gene>
    <name evidence="1" type="primary">CEF1_1</name>
    <name evidence="1" type="ORF">DSO57_1003566</name>
</gene>
<comment type="caution">
    <text evidence="1">The sequence shown here is derived from an EMBL/GenBank/DDBJ whole genome shotgun (WGS) entry which is preliminary data.</text>
</comment>
<evidence type="ECO:0000313" key="1">
    <source>
        <dbReference type="EMBL" id="KAJ9055489.1"/>
    </source>
</evidence>
<accession>A0ACC2RZK6</accession>
<evidence type="ECO:0000313" key="2">
    <source>
        <dbReference type="Proteomes" id="UP001165960"/>
    </source>
</evidence>